<proteinExistence type="predicted"/>
<evidence type="ECO:0000313" key="2">
    <source>
        <dbReference type="EMBL" id="GBF50447.1"/>
    </source>
</evidence>
<comment type="caution">
    <text evidence="2">The sequence shown here is derived from an EMBL/GenBank/DDBJ whole genome shotgun (WGS) entry which is preliminary data.</text>
</comment>
<feature type="domain" description="Cyclic nucleotide-binding" evidence="1">
    <location>
        <begin position="1"/>
        <end position="101"/>
    </location>
</feature>
<evidence type="ECO:0000259" key="1">
    <source>
        <dbReference type="PROSITE" id="PS50042"/>
    </source>
</evidence>
<dbReference type="EMBL" id="BFBB01000005">
    <property type="protein sequence ID" value="GBF50447.1"/>
    <property type="molecule type" value="Genomic_DNA"/>
</dbReference>
<keyword evidence="3" id="KW-1185">Reference proteome</keyword>
<dbReference type="InterPro" id="IPR000595">
    <property type="entry name" value="cNMP-bd_dom"/>
</dbReference>
<accession>A0A2P2E0N5</accession>
<dbReference type="PROSITE" id="PS50042">
    <property type="entry name" value="CNMP_BINDING_3"/>
    <property type="match status" value="1"/>
</dbReference>
<dbReference type="CDD" id="cd00038">
    <property type="entry name" value="CAP_ED"/>
    <property type="match status" value="1"/>
</dbReference>
<dbReference type="Pfam" id="PF00027">
    <property type="entry name" value="cNMP_binding"/>
    <property type="match status" value="1"/>
</dbReference>
<dbReference type="Proteomes" id="UP000245133">
    <property type="component" value="Unassembled WGS sequence"/>
</dbReference>
<dbReference type="Gene3D" id="2.60.120.10">
    <property type="entry name" value="Jelly Rolls"/>
    <property type="match status" value="1"/>
</dbReference>
<dbReference type="SUPFAM" id="SSF51206">
    <property type="entry name" value="cAMP-binding domain-like"/>
    <property type="match status" value="1"/>
</dbReference>
<dbReference type="AlphaFoldDB" id="A0A2P2E0N5"/>
<dbReference type="OrthoDB" id="667553at2"/>
<dbReference type="InterPro" id="IPR014710">
    <property type="entry name" value="RmlC-like_jellyroll"/>
</dbReference>
<reference evidence="2 3" key="1">
    <citation type="submission" date="2018-02" db="EMBL/GenBank/DDBJ databases">
        <title>Novel Leptospira species isolated from soil and water in Japan.</title>
        <authorList>
            <person name="Nakao R."/>
            <person name="Masuzawa T."/>
        </authorList>
    </citation>
    <scope>NUCLEOTIDE SEQUENCE [LARGE SCALE GENOMIC DNA]</scope>
    <source>
        <strain evidence="2 3">YH101</strain>
    </source>
</reference>
<gene>
    <name evidence="2" type="ORF">LPTSP4_19720</name>
</gene>
<protein>
    <recommendedName>
        <fullName evidence="1">Cyclic nucleotide-binding domain-containing protein</fullName>
    </recommendedName>
</protein>
<name>A0A2P2E0N5_9LEPT</name>
<dbReference type="RefSeq" id="WP_108976376.1">
    <property type="nucleotide sequence ID" value="NZ_BFBB01000005.1"/>
</dbReference>
<dbReference type="InterPro" id="IPR018490">
    <property type="entry name" value="cNMP-bd_dom_sf"/>
</dbReference>
<organism evidence="2 3">
    <name type="scientific">Leptospira ryugenii</name>
    <dbReference type="NCBI Taxonomy" id="1917863"/>
    <lineage>
        <taxon>Bacteria</taxon>
        <taxon>Pseudomonadati</taxon>
        <taxon>Spirochaetota</taxon>
        <taxon>Spirochaetia</taxon>
        <taxon>Leptospirales</taxon>
        <taxon>Leptospiraceae</taxon>
        <taxon>Leptospira</taxon>
    </lineage>
</organism>
<evidence type="ECO:0000313" key="3">
    <source>
        <dbReference type="Proteomes" id="UP000245133"/>
    </source>
</evidence>
<sequence length="176" mass="21151">MNRERLERLLPGYGEPRTLRPKTKLIFPGHTEKQFFFILSGHLQQYYSIKTKKHVFRFIGPNDFCESITLLRGEPNTIETIETVTEVHLLQYDYTRVKEQMETNLELSNVFRKLFEDFLFYQERRIQKFLSLSPKERYLDFVREEHYAFGTFPDSAIASYLGMTKETLSRFRNRKS</sequence>